<dbReference type="Pfam" id="PF03637">
    <property type="entry name" value="Mob1_phocein"/>
    <property type="match status" value="1"/>
</dbReference>
<dbReference type="STRING" id="10195.A0A3M7R6Y4"/>
<protein>
    <submittedName>
        <fullName evidence="3">MOB kinase activator-like 4 isoform X2</fullName>
    </submittedName>
</protein>
<keyword evidence="4" id="KW-1185">Reference proteome</keyword>
<dbReference type="OrthoDB" id="184876at2759"/>
<comment type="caution">
    <text evidence="3">The sequence shown here is derived from an EMBL/GenBank/DDBJ whole genome shotgun (WGS) entry which is preliminary data.</text>
</comment>
<feature type="binding site" evidence="1">
    <location>
        <position position="187"/>
    </location>
    <ligand>
        <name>Zn(2+)</name>
        <dbReference type="ChEBI" id="CHEBI:29105"/>
    </ligand>
</feature>
<proteinExistence type="predicted"/>
<dbReference type="InterPro" id="IPR005301">
    <property type="entry name" value="MOB_kinase_act_fam"/>
</dbReference>
<organism evidence="3 4">
    <name type="scientific">Brachionus plicatilis</name>
    <name type="common">Marine rotifer</name>
    <name type="synonym">Brachionus muelleri</name>
    <dbReference type="NCBI Taxonomy" id="10195"/>
    <lineage>
        <taxon>Eukaryota</taxon>
        <taxon>Metazoa</taxon>
        <taxon>Spiralia</taxon>
        <taxon>Gnathifera</taxon>
        <taxon>Rotifera</taxon>
        <taxon>Eurotatoria</taxon>
        <taxon>Monogononta</taxon>
        <taxon>Pseudotrocha</taxon>
        <taxon>Ploima</taxon>
        <taxon>Brachionidae</taxon>
        <taxon>Brachionus</taxon>
    </lineage>
</organism>
<sequence length="267" mass="31118">MTSSEMVKQEIHQGEMDEFNQPRQSSSLRRNRPGCSEKEWNNWPDEDLDEMESTLAVQQYIQQLIKNNPNDVDKILQLPDQQDEGVWKYEHVRQFCLDLNKITVLLQQECSPSICSQMTATEQWIFLCAAHKNPKECSAIDYTRHTLDGAACLLNSSRYFPSRVNLKDSSVQKLGSVCRRIYRIFSHAYFHHRSIYDSFEKETSLCKRFTKFVTKHELMTSDSLIVPIEEQVNQTQPKTENVVLDDKEITQIEVEQTDVKQSDESEA</sequence>
<keyword evidence="1" id="KW-0862">Zinc</keyword>
<keyword evidence="1" id="KW-0479">Metal-binding</keyword>
<dbReference type="GO" id="GO:0016301">
    <property type="term" value="F:kinase activity"/>
    <property type="evidence" value="ECO:0007669"/>
    <property type="project" value="UniProtKB-KW"/>
</dbReference>
<dbReference type="SUPFAM" id="SSF101152">
    <property type="entry name" value="Mob1/phocein"/>
    <property type="match status" value="1"/>
</dbReference>
<reference evidence="3 4" key="1">
    <citation type="journal article" date="2018" name="Sci. Rep.">
        <title>Genomic signatures of local adaptation to the degree of environmental predictability in rotifers.</title>
        <authorList>
            <person name="Franch-Gras L."/>
            <person name="Hahn C."/>
            <person name="Garcia-Roger E.M."/>
            <person name="Carmona M.J."/>
            <person name="Serra M."/>
            <person name="Gomez A."/>
        </authorList>
    </citation>
    <scope>NUCLEOTIDE SEQUENCE [LARGE SCALE GENOMIC DNA]</scope>
    <source>
        <strain evidence="3">HYR1</strain>
    </source>
</reference>
<dbReference type="PANTHER" id="PTHR22599">
    <property type="entry name" value="MPS ONE BINDER KINASE ACTIVATOR-LIKE MOB"/>
    <property type="match status" value="1"/>
</dbReference>
<dbReference type="AlphaFoldDB" id="A0A3M7R6Y4"/>
<feature type="binding site" evidence="1">
    <location>
        <position position="115"/>
    </location>
    <ligand>
        <name>Zn(2+)</name>
        <dbReference type="ChEBI" id="CHEBI:29105"/>
    </ligand>
</feature>
<dbReference type="InterPro" id="IPR036703">
    <property type="entry name" value="MOB_kinase_act_sf"/>
</dbReference>
<dbReference type="Gene3D" id="1.20.140.30">
    <property type="entry name" value="MOB kinase activator"/>
    <property type="match status" value="1"/>
</dbReference>
<keyword evidence="3" id="KW-0418">Kinase</keyword>
<feature type="region of interest" description="Disordered" evidence="2">
    <location>
        <begin position="1"/>
        <end position="44"/>
    </location>
</feature>
<keyword evidence="3" id="KW-0808">Transferase</keyword>
<gene>
    <name evidence="3" type="ORF">BpHYR1_008813</name>
</gene>
<name>A0A3M7R6Y4_BRAPC</name>
<accession>A0A3M7R6Y4</accession>
<dbReference type="SMART" id="SM01388">
    <property type="entry name" value="Mob1_phocein"/>
    <property type="match status" value="1"/>
</dbReference>
<dbReference type="EMBL" id="REGN01004084">
    <property type="protein sequence ID" value="RNA19219.1"/>
    <property type="molecule type" value="Genomic_DNA"/>
</dbReference>
<evidence type="ECO:0000256" key="2">
    <source>
        <dbReference type="SAM" id="MobiDB-lite"/>
    </source>
</evidence>
<dbReference type="Proteomes" id="UP000276133">
    <property type="component" value="Unassembled WGS sequence"/>
</dbReference>
<evidence type="ECO:0000256" key="1">
    <source>
        <dbReference type="PIRSR" id="PIRSR605301-1"/>
    </source>
</evidence>
<feature type="binding site" evidence="1">
    <location>
        <position position="110"/>
    </location>
    <ligand>
        <name>Zn(2+)</name>
        <dbReference type="ChEBI" id="CHEBI:29105"/>
    </ligand>
</feature>
<feature type="binding site" evidence="1">
    <location>
        <position position="192"/>
    </location>
    <ligand>
        <name>Zn(2+)</name>
        <dbReference type="ChEBI" id="CHEBI:29105"/>
    </ligand>
</feature>
<evidence type="ECO:0000313" key="3">
    <source>
        <dbReference type="EMBL" id="RNA19219.1"/>
    </source>
</evidence>
<evidence type="ECO:0000313" key="4">
    <source>
        <dbReference type="Proteomes" id="UP000276133"/>
    </source>
</evidence>